<organism evidence="1 2">
    <name type="scientific">Salinivirga cyanobacteriivorans</name>
    <dbReference type="NCBI Taxonomy" id="1307839"/>
    <lineage>
        <taxon>Bacteria</taxon>
        <taxon>Pseudomonadati</taxon>
        <taxon>Bacteroidota</taxon>
        <taxon>Bacteroidia</taxon>
        <taxon>Bacteroidales</taxon>
        <taxon>Salinivirgaceae</taxon>
        <taxon>Salinivirga</taxon>
    </lineage>
</organism>
<protein>
    <submittedName>
        <fullName evidence="1">Uncharacterized protein</fullName>
    </submittedName>
</protein>
<dbReference type="AlphaFoldDB" id="A0A0S2I2R8"/>
<evidence type="ECO:0000313" key="2">
    <source>
        <dbReference type="Proteomes" id="UP000064893"/>
    </source>
</evidence>
<accession>A0A0S2I2R8</accession>
<dbReference type="KEGG" id="blq:L21SP5_02986"/>
<proteinExistence type="predicted"/>
<dbReference type="EMBL" id="CP013118">
    <property type="protein sequence ID" value="ALO16606.1"/>
    <property type="molecule type" value="Genomic_DNA"/>
</dbReference>
<name>A0A0S2I2R8_9BACT</name>
<sequence length="135" mass="15675">MVSEVYFLVGMRENNPYNEIATAEALKHHEGLYEKVLNIAQFESELDMGVNPRNFDQADVSKLSERDAEYISKVCLLAEQRMSNSAWITNTLKAIERKFRSHSPTQKGIRFNDELFKGGRGILEHYLEELEKENY</sequence>
<reference evidence="1 2" key="1">
    <citation type="submission" date="2015-11" db="EMBL/GenBank/DDBJ databases">
        <title>Description and complete genome sequence of a novel strain predominating in hypersaline microbial mats and representing a new family of the Bacteriodetes phylum.</title>
        <authorList>
            <person name="Spring S."/>
            <person name="Bunk B."/>
            <person name="Sproer C."/>
            <person name="Klenk H.-P."/>
        </authorList>
    </citation>
    <scope>NUCLEOTIDE SEQUENCE [LARGE SCALE GENOMIC DNA]</scope>
    <source>
        <strain evidence="1 2">L21-Spi-D4</strain>
    </source>
</reference>
<dbReference type="RefSeq" id="WP_157754669.1">
    <property type="nucleotide sequence ID" value="NZ_CP013118.1"/>
</dbReference>
<keyword evidence="2" id="KW-1185">Reference proteome</keyword>
<gene>
    <name evidence="1" type="ORF">L21SP5_02986</name>
</gene>
<dbReference type="STRING" id="1307839.L21SP5_02986"/>
<dbReference type="Proteomes" id="UP000064893">
    <property type="component" value="Chromosome"/>
</dbReference>
<evidence type="ECO:0000313" key="1">
    <source>
        <dbReference type="EMBL" id="ALO16606.1"/>
    </source>
</evidence>